<organism evidence="2 3">
    <name type="scientific">Puccinia striiformis</name>
    <dbReference type="NCBI Taxonomy" id="27350"/>
    <lineage>
        <taxon>Eukaryota</taxon>
        <taxon>Fungi</taxon>
        <taxon>Dikarya</taxon>
        <taxon>Basidiomycota</taxon>
        <taxon>Pucciniomycotina</taxon>
        <taxon>Pucciniomycetes</taxon>
        <taxon>Pucciniales</taxon>
        <taxon>Pucciniaceae</taxon>
        <taxon>Puccinia</taxon>
    </lineage>
</organism>
<sequence length="93" mass="10494">MHGGLRFRIYFQVPTTKNIISIQIYIRLFDGNLTHNTKRPPTGDCPQDYLAQPGVSHHHFPRDGSTHFHRGKHAHRSSSVGVMNAILGHIDGK</sequence>
<comment type="caution">
    <text evidence="2">The sequence shown here is derived from an EMBL/GenBank/DDBJ whole genome shotgun (WGS) entry which is preliminary data.</text>
</comment>
<evidence type="ECO:0000313" key="3">
    <source>
        <dbReference type="Proteomes" id="UP000239156"/>
    </source>
</evidence>
<keyword evidence="3" id="KW-1185">Reference proteome</keyword>
<protein>
    <submittedName>
        <fullName evidence="2">Uncharacterized protein</fullName>
    </submittedName>
</protein>
<feature type="compositionally biased region" description="Basic residues" evidence="1">
    <location>
        <begin position="67"/>
        <end position="76"/>
    </location>
</feature>
<name>A0A2S4UYN7_9BASI</name>
<accession>A0A2S4UYN7</accession>
<dbReference type="AlphaFoldDB" id="A0A2S4UYN7"/>
<dbReference type="VEuPathDB" id="FungiDB:PSTT_11861"/>
<feature type="region of interest" description="Disordered" evidence="1">
    <location>
        <begin position="54"/>
        <end position="77"/>
    </location>
</feature>
<proteinExistence type="predicted"/>
<evidence type="ECO:0000313" key="2">
    <source>
        <dbReference type="EMBL" id="POW02305.1"/>
    </source>
</evidence>
<evidence type="ECO:0000256" key="1">
    <source>
        <dbReference type="SAM" id="MobiDB-lite"/>
    </source>
</evidence>
<dbReference type="EMBL" id="PKSL01000144">
    <property type="protein sequence ID" value="POW02305.1"/>
    <property type="molecule type" value="Genomic_DNA"/>
</dbReference>
<reference evidence="2" key="1">
    <citation type="submission" date="2017-12" db="EMBL/GenBank/DDBJ databases">
        <title>Gene loss provides genomic basis for host adaptation in cereal stripe rust fungi.</title>
        <authorList>
            <person name="Xia C."/>
        </authorList>
    </citation>
    <scope>NUCLEOTIDE SEQUENCE [LARGE SCALE GENOMIC DNA]</scope>
    <source>
        <strain evidence="2">93-210</strain>
    </source>
</reference>
<dbReference type="Proteomes" id="UP000239156">
    <property type="component" value="Unassembled WGS sequence"/>
</dbReference>
<gene>
    <name evidence="2" type="ORF">PSTT_11861</name>
</gene>